<reference evidence="3" key="1">
    <citation type="submission" date="2017-10" db="EMBL/GenBank/DDBJ databases">
        <title>Rapid genome shrinkage in a self-fertile nematode reveals novel sperm competition proteins.</title>
        <authorList>
            <person name="Yin D."/>
            <person name="Schwarz E.M."/>
            <person name="Thomas C.G."/>
            <person name="Felde R.L."/>
            <person name="Korf I.F."/>
            <person name="Cutter A.D."/>
            <person name="Schartner C.M."/>
            <person name="Ralston E.J."/>
            <person name="Meyer B.J."/>
            <person name="Haag E.S."/>
        </authorList>
    </citation>
    <scope>NUCLEOTIDE SEQUENCE [LARGE SCALE GENOMIC DNA]</scope>
    <source>
        <strain evidence="3">JU1422</strain>
    </source>
</reference>
<evidence type="ECO:0000256" key="1">
    <source>
        <dbReference type="SAM" id="SignalP"/>
    </source>
</evidence>
<gene>
    <name evidence="2" type="primary">Cnig_chr_V.g19417</name>
    <name evidence="2" type="ORF">B9Z55_019417</name>
</gene>
<feature type="signal peptide" evidence="1">
    <location>
        <begin position="1"/>
        <end position="18"/>
    </location>
</feature>
<keyword evidence="1" id="KW-0732">Signal</keyword>
<accession>A0A2G5TIA8</accession>
<dbReference type="Proteomes" id="UP000230233">
    <property type="component" value="Chromosome V"/>
</dbReference>
<evidence type="ECO:0000313" key="3">
    <source>
        <dbReference type="Proteomes" id="UP000230233"/>
    </source>
</evidence>
<name>A0A2G5TIA8_9PELO</name>
<keyword evidence="3" id="KW-1185">Reference proteome</keyword>
<dbReference type="GO" id="GO:0045121">
    <property type="term" value="C:membrane raft"/>
    <property type="evidence" value="ECO:0007669"/>
    <property type="project" value="TreeGrafter"/>
</dbReference>
<dbReference type="Pfam" id="PF03409">
    <property type="entry name" value="Glycoprotein"/>
    <property type="match status" value="1"/>
</dbReference>
<comment type="caution">
    <text evidence="2">The sequence shown here is derived from an EMBL/GenBank/DDBJ whole genome shotgun (WGS) entry which is preliminary data.</text>
</comment>
<dbReference type="OrthoDB" id="5790649at2759"/>
<dbReference type="PANTHER" id="PTHR21733:SF8">
    <property type="entry name" value="DOWNSTREAM OF DAF-16 (REGULATED BY DAF-16)"/>
    <property type="match status" value="1"/>
</dbReference>
<dbReference type="EMBL" id="PDUG01000005">
    <property type="protein sequence ID" value="PIC27035.1"/>
    <property type="molecule type" value="Genomic_DNA"/>
</dbReference>
<dbReference type="PANTHER" id="PTHR21733">
    <property type="entry name" value="CUB_2 DOMAIN-CONTAINING PROTEIN-RELATED-RELATED"/>
    <property type="match status" value="1"/>
</dbReference>
<protein>
    <submittedName>
        <fullName evidence="2">Uncharacterized protein</fullName>
    </submittedName>
</protein>
<organism evidence="2 3">
    <name type="scientific">Caenorhabditis nigoni</name>
    <dbReference type="NCBI Taxonomy" id="1611254"/>
    <lineage>
        <taxon>Eukaryota</taxon>
        <taxon>Metazoa</taxon>
        <taxon>Ecdysozoa</taxon>
        <taxon>Nematoda</taxon>
        <taxon>Chromadorea</taxon>
        <taxon>Rhabditida</taxon>
        <taxon>Rhabditina</taxon>
        <taxon>Rhabditomorpha</taxon>
        <taxon>Rhabditoidea</taxon>
        <taxon>Rhabditidae</taxon>
        <taxon>Peloderinae</taxon>
        <taxon>Caenorhabditis</taxon>
    </lineage>
</organism>
<dbReference type="InterPro" id="IPR005071">
    <property type="entry name" value="Glycoprotein"/>
</dbReference>
<dbReference type="AlphaFoldDB" id="A0A2G5TIA8"/>
<proteinExistence type="predicted"/>
<sequence>MVFKFILFILLLASFADSQKLINLKTFQGNSITEIDAVGPYSLYVSASSDSKSRLSQIYVNSSNNQLISLCQLKMNKMNSNSGFLQPFRVMKSASIISNLTDIDMRFLTGFLYITTRRQMNGKNDFTILMLMFNPKPCFRQQFLCIRCGSATDNTF</sequence>
<feature type="chain" id="PRO_5013929214" evidence="1">
    <location>
        <begin position="19"/>
        <end position="156"/>
    </location>
</feature>
<evidence type="ECO:0000313" key="2">
    <source>
        <dbReference type="EMBL" id="PIC27035.1"/>
    </source>
</evidence>
<dbReference type="GO" id="GO:0045087">
    <property type="term" value="P:innate immune response"/>
    <property type="evidence" value="ECO:0007669"/>
    <property type="project" value="TreeGrafter"/>
</dbReference>